<dbReference type="AlphaFoldDB" id="A0AAU9R879"/>
<proteinExistence type="predicted"/>
<gene>
    <name evidence="2" type="ORF">TAV2_LOCUS2787</name>
</gene>
<dbReference type="GO" id="GO:0008897">
    <property type="term" value="F:holo-[acyl-carrier-protein] synthase activity"/>
    <property type="evidence" value="ECO:0007669"/>
    <property type="project" value="UniProtKB-EC"/>
</dbReference>
<evidence type="ECO:0000313" key="2">
    <source>
        <dbReference type="EMBL" id="CAH2033414.1"/>
    </source>
</evidence>
<dbReference type="Gene3D" id="3.90.470.20">
    <property type="entry name" value="4'-phosphopantetheinyl transferase domain"/>
    <property type="match status" value="1"/>
</dbReference>
<organism evidence="2 3">
    <name type="scientific">Thlaspi arvense</name>
    <name type="common">Field penny-cress</name>
    <dbReference type="NCBI Taxonomy" id="13288"/>
    <lineage>
        <taxon>Eukaryota</taxon>
        <taxon>Viridiplantae</taxon>
        <taxon>Streptophyta</taxon>
        <taxon>Embryophyta</taxon>
        <taxon>Tracheophyta</taxon>
        <taxon>Spermatophyta</taxon>
        <taxon>Magnoliopsida</taxon>
        <taxon>eudicotyledons</taxon>
        <taxon>Gunneridae</taxon>
        <taxon>Pentapetalae</taxon>
        <taxon>rosids</taxon>
        <taxon>malvids</taxon>
        <taxon>Brassicales</taxon>
        <taxon>Brassicaceae</taxon>
        <taxon>Thlaspideae</taxon>
        <taxon>Thlaspi</taxon>
    </lineage>
</organism>
<dbReference type="InterPro" id="IPR037143">
    <property type="entry name" value="4-PPantetheinyl_Trfase_dom_sf"/>
</dbReference>
<dbReference type="EMBL" id="OU466857">
    <property type="protein sequence ID" value="CAH2033414.1"/>
    <property type="molecule type" value="Genomic_DNA"/>
</dbReference>
<name>A0AAU9R879_THLAR</name>
<dbReference type="SUPFAM" id="SSF56214">
    <property type="entry name" value="4'-phosphopantetheinyl transferase"/>
    <property type="match status" value="2"/>
</dbReference>
<dbReference type="GO" id="GO:0019878">
    <property type="term" value="P:lysine biosynthetic process via aminoadipic acid"/>
    <property type="evidence" value="ECO:0007669"/>
    <property type="project" value="TreeGrafter"/>
</dbReference>
<sequence length="199" mass="23035">MIRVYWLTVGVDPRSLKFKKNLYGKPEVDLEIYTTNNPKLQFNISHTDSLIACEVTVNAPVDVEDKRRKMHDVLACKEILLISRCQLFPTVRYTYTDARREVFIKHWTYKEAYVKAEKASLLHILTPFQSSKPRLDTIFARQGENGSLGVLLHLIYAAICIEDDDDAYGVEALMNVIIHRTIPYLDGFIYDYENTVSRL</sequence>
<accession>A0AAU9R879</accession>
<keyword evidence="3" id="KW-1185">Reference proteome</keyword>
<dbReference type="InterPro" id="IPR050559">
    <property type="entry name" value="P-Pant_transferase_sf"/>
</dbReference>
<dbReference type="EC" id="2.7.8.7" evidence="1"/>
<evidence type="ECO:0000313" key="3">
    <source>
        <dbReference type="Proteomes" id="UP000836841"/>
    </source>
</evidence>
<protein>
    <recommendedName>
        <fullName evidence="1">holo-[acyl-carrier-protein] synthase</fullName>
        <ecNumber evidence="1">2.7.8.7</ecNumber>
    </recommendedName>
</protein>
<dbReference type="GO" id="GO:0000287">
    <property type="term" value="F:magnesium ion binding"/>
    <property type="evidence" value="ECO:0007669"/>
    <property type="project" value="InterPro"/>
</dbReference>
<dbReference type="Proteomes" id="UP000836841">
    <property type="component" value="Chromosome 1"/>
</dbReference>
<dbReference type="PANTHER" id="PTHR12215">
    <property type="entry name" value="PHOSPHOPANTETHEINE TRANSFERASE"/>
    <property type="match status" value="1"/>
</dbReference>
<reference evidence="2 3" key="1">
    <citation type="submission" date="2022-03" db="EMBL/GenBank/DDBJ databases">
        <authorList>
            <person name="Nunn A."/>
            <person name="Chopra R."/>
            <person name="Nunn A."/>
            <person name="Contreras Garrido A."/>
        </authorList>
    </citation>
    <scope>NUCLEOTIDE SEQUENCE [LARGE SCALE GENOMIC DNA]</scope>
</reference>
<dbReference type="PANTHER" id="PTHR12215:SF15">
    <property type="entry name" value="4'-PHOSPHOPANTETHEINYL TRANSFERASE SUPERFAMILY-RELATED"/>
    <property type="match status" value="1"/>
</dbReference>
<evidence type="ECO:0000256" key="1">
    <source>
        <dbReference type="ARBA" id="ARBA00013172"/>
    </source>
</evidence>
<dbReference type="GO" id="GO:0005829">
    <property type="term" value="C:cytosol"/>
    <property type="evidence" value="ECO:0007669"/>
    <property type="project" value="TreeGrafter"/>
</dbReference>